<evidence type="ECO:0000256" key="5">
    <source>
        <dbReference type="ARBA" id="ARBA00022801"/>
    </source>
</evidence>
<name>A0A840MTB2_9PROT</name>
<evidence type="ECO:0000256" key="4">
    <source>
        <dbReference type="ARBA" id="ARBA00022741"/>
    </source>
</evidence>
<dbReference type="Pfam" id="PF21384">
    <property type="entry name" value="Cas3_I-F_Cas2"/>
    <property type="match status" value="1"/>
</dbReference>
<keyword evidence="10" id="KW-0540">Nuclease</keyword>
<dbReference type="GO" id="GO:0005524">
    <property type="term" value="F:ATP binding"/>
    <property type="evidence" value="ECO:0007669"/>
    <property type="project" value="UniProtKB-KW"/>
</dbReference>
<keyword evidence="7" id="KW-0067">ATP-binding</keyword>
<keyword evidence="6 10" id="KW-0347">Helicase</keyword>
<dbReference type="Pfam" id="PF22590">
    <property type="entry name" value="Cas3-like_C_2"/>
    <property type="match status" value="1"/>
</dbReference>
<evidence type="ECO:0000256" key="6">
    <source>
        <dbReference type="ARBA" id="ARBA00022806"/>
    </source>
</evidence>
<dbReference type="Gene3D" id="1.10.3210.30">
    <property type="match status" value="1"/>
</dbReference>
<dbReference type="GO" id="GO:0016787">
    <property type="term" value="F:hydrolase activity"/>
    <property type="evidence" value="ECO:0007669"/>
    <property type="project" value="UniProtKB-KW"/>
</dbReference>
<dbReference type="InterPro" id="IPR006483">
    <property type="entry name" value="CRISPR-assoc_Cas3_HD"/>
</dbReference>
<proteinExistence type="inferred from homology"/>
<keyword evidence="11" id="KW-1185">Reference proteome</keyword>
<evidence type="ECO:0000256" key="8">
    <source>
        <dbReference type="ARBA" id="ARBA00023118"/>
    </source>
</evidence>
<dbReference type="Proteomes" id="UP000575898">
    <property type="component" value="Unassembled WGS sequence"/>
</dbReference>
<dbReference type="AlphaFoldDB" id="A0A840MTB2"/>
<dbReference type="EC" id="3.6.4.-" evidence="10"/>
<gene>
    <name evidence="10" type="ORF">HNQ59_001740</name>
</gene>
<evidence type="ECO:0000259" key="9">
    <source>
        <dbReference type="PROSITE" id="PS51643"/>
    </source>
</evidence>
<dbReference type="EC" id="3.1.-.-" evidence="10"/>
<evidence type="ECO:0000256" key="1">
    <source>
        <dbReference type="ARBA" id="ARBA00006847"/>
    </source>
</evidence>
<evidence type="ECO:0000256" key="3">
    <source>
        <dbReference type="ARBA" id="ARBA00022723"/>
    </source>
</evidence>
<evidence type="ECO:0000256" key="2">
    <source>
        <dbReference type="ARBA" id="ARBA00009046"/>
    </source>
</evidence>
<keyword evidence="3" id="KW-0479">Metal-binding</keyword>
<dbReference type="GO" id="GO:0004386">
    <property type="term" value="F:helicase activity"/>
    <property type="evidence" value="ECO:0007669"/>
    <property type="project" value="UniProtKB-KW"/>
</dbReference>
<keyword evidence="10" id="KW-0255">Endonuclease</keyword>
<keyword evidence="5 10" id="KW-0378">Hydrolase</keyword>
<dbReference type="GO" id="GO:0051607">
    <property type="term" value="P:defense response to virus"/>
    <property type="evidence" value="ECO:0007669"/>
    <property type="project" value="UniProtKB-KW"/>
</dbReference>
<feature type="domain" description="HD Cas3-type" evidence="9">
    <location>
        <begin position="58"/>
        <end position="246"/>
    </location>
</feature>
<comment type="caution">
    <text evidence="10">The sequence shown here is derived from an EMBL/GenBank/DDBJ whole genome shotgun (WGS) entry which is preliminary data.</text>
</comment>
<evidence type="ECO:0000313" key="10">
    <source>
        <dbReference type="EMBL" id="MBB5018451.1"/>
    </source>
</evidence>
<comment type="similarity">
    <text evidence="2">In the central section; belongs to the CRISPR-associated helicase Cas3 family.</text>
</comment>
<keyword evidence="4" id="KW-0547">Nucleotide-binding</keyword>
<dbReference type="SUPFAM" id="SSF52540">
    <property type="entry name" value="P-loop containing nucleoside triphosphate hydrolases"/>
    <property type="match status" value="1"/>
</dbReference>
<dbReference type="InterPro" id="IPR048823">
    <property type="entry name" value="Cas3_I-F_Cas2"/>
</dbReference>
<comment type="similarity">
    <text evidence="1">In the N-terminal section; belongs to the CRISPR-associated nuclease Cas3-HD family.</text>
</comment>
<dbReference type="EMBL" id="JACHHY010000009">
    <property type="protein sequence ID" value="MBB5018451.1"/>
    <property type="molecule type" value="Genomic_DNA"/>
</dbReference>
<accession>A0A840MTB2</accession>
<keyword evidence="8" id="KW-0051">Antiviral defense</keyword>
<dbReference type="InterPro" id="IPR038257">
    <property type="entry name" value="CRISPR-assoc_Cas3_HD_sf"/>
</dbReference>
<dbReference type="InterPro" id="IPR054712">
    <property type="entry name" value="Cas3-like_dom"/>
</dbReference>
<reference evidence="10 11" key="1">
    <citation type="submission" date="2020-08" db="EMBL/GenBank/DDBJ databases">
        <title>Genomic Encyclopedia of Type Strains, Phase IV (KMG-IV): sequencing the most valuable type-strain genomes for metagenomic binning, comparative biology and taxonomic classification.</title>
        <authorList>
            <person name="Goeker M."/>
        </authorList>
    </citation>
    <scope>NUCLEOTIDE SEQUENCE [LARGE SCALE GENOMIC DNA]</scope>
    <source>
        <strain evidence="10 11">DSM 27165</strain>
    </source>
</reference>
<sequence length="978" mass="109498">MTPITHEGLQTLWWLLKRVASRHTAVACYRNDGHNRMKLLWIVGSSKPFGPEGHFPIGSTQRRRLPVHPSVRGLCLLAATAGVAHDLGKVIDTFQAKLWAAIAGKEPPGDPIRHEWVSMRLLQLLRTGIPLDQAWTVLAKPNRVCEEPRFFCDGLRSVDDVLDFSVATHHRLFGPRNSSVARPDASEHCHQERHVKEAAPLPADIVHRLARLQQRLQTHFAAQSVAGAERILSLLTRAALILADHAVSSQSYPGLPPRQPVLLANTRHVDKRRIANQPLGWHLQAVGDLAGKMALNLARLSLPGLQPDAIERILTPAPTSGRFAWQNEAVRCIQSIRQSSQQPVLVFNMARTGAGKTLVNAKMACAFSPRPRLAYALNLRTLTLQTGASLKRTWQLEDDELSVLIGEQVVARLHEQASASALAPDGGQADEPQWDYWVTGDMVELPAWLEGLERTYPRLPALLGSPILVSTVDFLIGAMSPGLQARHIIPLLRLIDSDLILDEIDSYTPIQLIAILGLIQVTAMLGRSVICASATLSLPVANSIHRAFQAGFTQRQKWQGIGEPSHTVVVNDLLPPHVMQANVPFEAAYQDCLGQLRAALPTIAYRRPTLLEVKERSESAWLDSIQEGAQRLHDHHAWTFRPCNRQISFGLVRVANIRTAIMVADFLAGKLPHAFVACYHAQDFLIQRHLKEHRLDTLLRRSHGQRHIEEDEEIRMKVAGSKYASIPFIVVATPVEEIGRDHDFDWAVIEPSSLHSVIQTAGRVNRHRLVSVQHPNVAILQFNRNWVGQQQDGPVFIRPGLEAANGGGRYKSADLAQLLDWSALHVLDNGVRFSPHHQMALDEDRLLQQQLDEPLKIITGEAGYNSCWMTQGFYHQFRLRAHEPMEQWLAERHEGQWRFIRQLEDGKSIPCEMGVLYTPARPNQWLAYSLDELHNACLTWGISTEQGLSVRLRVQSRYSPPCYDVSFGLYWRVQAALA</sequence>
<organism evidence="10 11">
    <name type="scientific">Chitinivorax tropicus</name>
    <dbReference type="NCBI Taxonomy" id="714531"/>
    <lineage>
        <taxon>Bacteria</taxon>
        <taxon>Pseudomonadati</taxon>
        <taxon>Pseudomonadota</taxon>
        <taxon>Betaproteobacteria</taxon>
        <taxon>Chitinivorax</taxon>
    </lineage>
</organism>
<dbReference type="GO" id="GO:0046872">
    <property type="term" value="F:metal ion binding"/>
    <property type="evidence" value="ECO:0007669"/>
    <property type="project" value="UniProtKB-KW"/>
</dbReference>
<dbReference type="GO" id="GO:0004519">
    <property type="term" value="F:endonuclease activity"/>
    <property type="evidence" value="ECO:0007669"/>
    <property type="project" value="UniProtKB-KW"/>
</dbReference>
<protein>
    <submittedName>
        <fullName evidence="10">CRISPR-associated endonuclease/helicase Cas3</fullName>
        <ecNumber evidence="10">3.1.-.-</ecNumber>
        <ecNumber evidence="10">3.6.4.-</ecNumber>
    </submittedName>
</protein>
<evidence type="ECO:0000313" key="11">
    <source>
        <dbReference type="Proteomes" id="UP000575898"/>
    </source>
</evidence>
<dbReference type="InterPro" id="IPR027417">
    <property type="entry name" value="P-loop_NTPase"/>
</dbReference>
<evidence type="ECO:0000256" key="7">
    <source>
        <dbReference type="ARBA" id="ARBA00022840"/>
    </source>
</evidence>
<dbReference type="PROSITE" id="PS51643">
    <property type="entry name" value="HD_CAS3"/>
    <property type="match status" value="1"/>
</dbReference>
<dbReference type="Pfam" id="PF18019">
    <property type="entry name" value="Cas3_HD"/>
    <property type="match status" value="1"/>
</dbReference>